<accession>A0A401RSL0</accession>
<evidence type="ECO:0000313" key="7">
    <source>
        <dbReference type="Proteomes" id="UP000287033"/>
    </source>
</evidence>
<reference evidence="6 7" key="1">
    <citation type="journal article" date="2018" name="Nat. Ecol. Evol.">
        <title>Shark genomes provide insights into elasmobranch evolution and the origin of vertebrates.</title>
        <authorList>
            <person name="Hara Y"/>
            <person name="Yamaguchi K"/>
            <person name="Onimaru K"/>
            <person name="Kadota M"/>
            <person name="Koyanagi M"/>
            <person name="Keeley SD"/>
            <person name="Tatsumi K"/>
            <person name="Tanaka K"/>
            <person name="Motone F"/>
            <person name="Kageyama Y"/>
            <person name="Nozu R"/>
            <person name="Adachi N"/>
            <person name="Nishimura O"/>
            <person name="Nakagawa R"/>
            <person name="Tanegashima C"/>
            <person name="Kiyatake I"/>
            <person name="Matsumoto R"/>
            <person name="Murakumo K"/>
            <person name="Nishida K"/>
            <person name="Terakita A"/>
            <person name="Kuratani S"/>
            <person name="Sato K"/>
            <person name="Hyodo S Kuraku.S."/>
        </authorList>
    </citation>
    <scope>NUCLEOTIDE SEQUENCE [LARGE SCALE GENOMIC DNA]</scope>
</reference>
<feature type="signal peptide" evidence="4">
    <location>
        <begin position="1"/>
        <end position="20"/>
    </location>
</feature>
<dbReference type="Gene3D" id="2.60.40.10">
    <property type="entry name" value="Immunoglobulins"/>
    <property type="match status" value="1"/>
</dbReference>
<dbReference type="InterPro" id="IPR007110">
    <property type="entry name" value="Ig-like_dom"/>
</dbReference>
<dbReference type="OMA" id="CAREYWG"/>
<gene>
    <name evidence="6" type="ORF">chiPu_0019583</name>
</gene>
<name>A0A401RSL0_CHIPU</name>
<dbReference type="GO" id="GO:0019814">
    <property type="term" value="C:immunoglobulin complex"/>
    <property type="evidence" value="ECO:0007669"/>
    <property type="project" value="UniProtKB-KW"/>
</dbReference>
<dbReference type="PROSITE" id="PS50835">
    <property type="entry name" value="IG_LIKE"/>
    <property type="match status" value="1"/>
</dbReference>
<dbReference type="SUPFAM" id="SSF48726">
    <property type="entry name" value="Immunoglobulin"/>
    <property type="match status" value="1"/>
</dbReference>
<feature type="chain" id="PRO_5019510619" description="Ig-like domain-containing protein" evidence="4">
    <location>
        <begin position="21"/>
        <end position="147"/>
    </location>
</feature>
<protein>
    <recommendedName>
        <fullName evidence="5">Ig-like domain-containing protein</fullName>
    </recommendedName>
</protein>
<keyword evidence="4" id="KW-0732">Signal</keyword>
<dbReference type="InterPro" id="IPR036179">
    <property type="entry name" value="Ig-like_dom_sf"/>
</dbReference>
<keyword evidence="2" id="KW-1064">Adaptive immunity</keyword>
<keyword evidence="3" id="KW-1280">Immunoglobulin</keyword>
<dbReference type="GO" id="GO:0002250">
    <property type="term" value="P:adaptive immune response"/>
    <property type="evidence" value="ECO:0007669"/>
    <property type="project" value="UniProtKB-KW"/>
</dbReference>
<feature type="domain" description="Ig-like" evidence="5">
    <location>
        <begin position="20"/>
        <end position="115"/>
    </location>
</feature>
<dbReference type="Pfam" id="PF07686">
    <property type="entry name" value="V-set"/>
    <property type="match status" value="1"/>
</dbReference>
<evidence type="ECO:0000256" key="3">
    <source>
        <dbReference type="ARBA" id="ARBA00043265"/>
    </source>
</evidence>
<comment type="caution">
    <text evidence="6">The sequence shown here is derived from an EMBL/GenBank/DDBJ whole genome shotgun (WGS) entry which is preliminary data.</text>
</comment>
<dbReference type="EMBL" id="BEZZ01002062">
    <property type="protein sequence ID" value="GCC21116.1"/>
    <property type="molecule type" value="Genomic_DNA"/>
</dbReference>
<dbReference type="InterPro" id="IPR050199">
    <property type="entry name" value="IgHV"/>
</dbReference>
<dbReference type="InterPro" id="IPR013106">
    <property type="entry name" value="Ig_V-set"/>
</dbReference>
<evidence type="ECO:0000256" key="1">
    <source>
        <dbReference type="ARBA" id="ARBA00022859"/>
    </source>
</evidence>
<dbReference type="AlphaFoldDB" id="A0A401RSL0"/>
<keyword evidence="1" id="KW-0391">Immunity</keyword>
<dbReference type="SMART" id="SM00406">
    <property type="entry name" value="IGv"/>
    <property type="match status" value="1"/>
</dbReference>
<dbReference type="STRING" id="137246.A0A401RSL0"/>
<dbReference type="OrthoDB" id="9945861at2759"/>
<evidence type="ECO:0000313" key="6">
    <source>
        <dbReference type="EMBL" id="GCC21116.1"/>
    </source>
</evidence>
<dbReference type="GO" id="GO:0005576">
    <property type="term" value="C:extracellular region"/>
    <property type="evidence" value="ECO:0007669"/>
    <property type="project" value="UniProtKB-ARBA"/>
</dbReference>
<sequence>MIMSTIFLSLLVTFFSCIQSEVILTQPEAESGRHGGTQKLTCETSDIDLGNSYMYWFRQVPGQSLEWLLHYYSSSSNDYAPAITDRFIATKDTSKNIFALNMKSLKIEDTAIYYCARDSMFTSPNLLTCIRSVGYDGPLLYEPLQRM</sequence>
<keyword evidence="7" id="KW-1185">Reference proteome</keyword>
<dbReference type="PANTHER" id="PTHR23266">
    <property type="entry name" value="IMMUNOGLOBULIN HEAVY CHAIN"/>
    <property type="match status" value="1"/>
</dbReference>
<evidence type="ECO:0000259" key="5">
    <source>
        <dbReference type="PROSITE" id="PS50835"/>
    </source>
</evidence>
<proteinExistence type="predicted"/>
<dbReference type="Proteomes" id="UP000287033">
    <property type="component" value="Unassembled WGS sequence"/>
</dbReference>
<evidence type="ECO:0000256" key="4">
    <source>
        <dbReference type="SAM" id="SignalP"/>
    </source>
</evidence>
<evidence type="ECO:0000256" key="2">
    <source>
        <dbReference type="ARBA" id="ARBA00023130"/>
    </source>
</evidence>
<organism evidence="6 7">
    <name type="scientific">Chiloscyllium punctatum</name>
    <name type="common">Brownbanded bambooshark</name>
    <name type="synonym">Hemiscyllium punctatum</name>
    <dbReference type="NCBI Taxonomy" id="137246"/>
    <lineage>
        <taxon>Eukaryota</taxon>
        <taxon>Metazoa</taxon>
        <taxon>Chordata</taxon>
        <taxon>Craniata</taxon>
        <taxon>Vertebrata</taxon>
        <taxon>Chondrichthyes</taxon>
        <taxon>Elasmobranchii</taxon>
        <taxon>Galeomorphii</taxon>
        <taxon>Galeoidea</taxon>
        <taxon>Orectolobiformes</taxon>
        <taxon>Hemiscylliidae</taxon>
        <taxon>Chiloscyllium</taxon>
    </lineage>
</organism>
<dbReference type="InterPro" id="IPR013783">
    <property type="entry name" value="Ig-like_fold"/>
</dbReference>